<dbReference type="PROSITE" id="PS50923">
    <property type="entry name" value="SUSHI"/>
    <property type="match status" value="4"/>
</dbReference>
<feature type="compositionally biased region" description="Low complexity" evidence="2">
    <location>
        <begin position="1342"/>
        <end position="1355"/>
    </location>
</feature>
<dbReference type="VEuPathDB" id="CryptoDB:Cvel_4761"/>
<dbReference type="InterPro" id="IPR035976">
    <property type="entry name" value="Sushi/SCR/CCP_sf"/>
</dbReference>
<dbReference type="SUPFAM" id="SSF57535">
    <property type="entry name" value="Complement control module/SCR domain"/>
    <property type="match status" value="1"/>
</dbReference>
<feature type="compositionally biased region" description="Low complexity" evidence="2">
    <location>
        <begin position="1105"/>
        <end position="1142"/>
    </location>
</feature>
<feature type="domain" description="Sushi" evidence="3">
    <location>
        <begin position="1913"/>
        <end position="1966"/>
    </location>
</feature>
<feature type="compositionally biased region" description="Basic residues" evidence="2">
    <location>
        <begin position="1200"/>
        <end position="1234"/>
    </location>
</feature>
<dbReference type="EMBL" id="CDMZ01001248">
    <property type="protein sequence ID" value="CEM29674.1"/>
    <property type="molecule type" value="Genomic_DNA"/>
</dbReference>
<feature type="domain" description="Sushi" evidence="3">
    <location>
        <begin position="366"/>
        <end position="443"/>
    </location>
</feature>
<dbReference type="Pfam" id="PF00084">
    <property type="entry name" value="Sushi"/>
    <property type="match status" value="2"/>
</dbReference>
<feature type="region of interest" description="Disordered" evidence="2">
    <location>
        <begin position="1193"/>
        <end position="1254"/>
    </location>
</feature>
<dbReference type="SMART" id="SM00032">
    <property type="entry name" value="CCP"/>
    <property type="match status" value="8"/>
</dbReference>
<sequence>MRTGAVLPELMQVETVSGVSSEACKWGAGFVLLISVGFSEEARLREQVLFDNGNGLRILTVPLEEDRLDAERDLVHVGVEWKEDPREVFAVRACFGRAQVLIFSFLPCRGGLRIDVFKQKGRDSLAALEGTSGQMYALVDPVDARKVEVEGRWYLGCSNKGEKGFHGVMYGLSFATMTGALSPELRQLRIIDELRSLRSSVGQELFCGDGQVDSTEDCDPNAPLSTEGGSASGCSCACASTCPAFELTEAHTQILESSGGKDSGDWRKIGCLQGFGSEDPTSDSALVFCKDGAWEKSPFRCKRNCAGTFQPPPHLLVTGAVNSTRHHTVLEIMCEGTRSPAAGHPLSSTVACVDGIWTPPLIQCFKKCPDFPSLGDAYVQSSAFSNFQVEGHLRHGHTVTIECNSAAGYEAGRRSNEIRISKETEDIVCIDGEWSPRSLECSALCPVYEKPMSPYRLVTREDALPELRKNGDAVKVACIEGASPVGGLKEEDVLCVGSQWAESLLECALDCPSADNFPFPPEFPKEHYELQFGGSHHGDKSSIKCKEGFGRPGAVEEVQCLFGAFEETSLPCDANCPHFDVSSLGESKRLTSESASAHGSVLAGASLTVECASGWTPAGAAAEETIVCRDGQWTEASLECTKSRRLGSQKRLWKDIETAESQMNTPEITFEFFHDFCSENCETAQLTARMKTAEGVEVYSVEYAASTGEVLSKLPDTLTFGEQFKIRCNAEAGYSSSDGHGSAFEVMTCMSEPQFLQGESSPFQGVTQFSEASLTCERMCILSDLHEVLASHAYRVTFREAESTEFVEASKLSMPKLDPEGEVHIICEDGFAAALLGEEGEDGESVEADTREETLKCSGGNFSERTLQCGERCEEFTELEHSPLYEVKGHGHSPGNQRHISCAPGSSAIRDSFGLARREESVACVGGEWTLRTIVCKQDCTLSELPNAREGYVSKLIEGGVSNEKGQFSHGAVWAFECAGGFSHVRPPGSPYTPGRQDIRCQDGRFDPLTMLCMRTCGRFGNPDPTLYVVEEPQGFGGGVHGDYIQLKCADGASISYGNEEDKIFCFDGTWEARTVACTQTCGELTETTSDPNRYYDIEREVISNSTNNTNTNETTLVNGTEPLPEGSMPTDSSDSSSSISGGEDDDFGSEEHEGDQLVYDEAVGIRKGGGQGEDEGEGEGTAFIQTEGGALKERGMGGRGHHSHSHSHRHSHAHSIHRGTHGAHLLSHHRHSSHLGSSAKNAKHRQTKQGMESVAAHWEWTAVGGLHGRHKDSPEEGETEEGSLPPETTDTSTEGGTSTTTSTTTTIPVTSPEGETAPSEGESPDEFDSDTGTPAVPLNESAISNSTASTNSSTLPPLIQDAAGMANLTAEEISRQEELLKEMKEEEEKAPKVPIDSTAEAYGVRTDPEGVSVLPPGVTPTLSRDPYLVDVHGEKREAPFASISMNCASGWGPAAGVEPAEVNCRDGQYSFLQLVCVPDCLKTHFPLYSPIKPTAAYLKDPEGLYPGHWDGLPLHHRSMYTVGCTPGHEPWPGSADPWEEDHMICAFGNFSVMSIDCQKTCFRSELGQRTVKWGNSANYLIETPQDCGDLSCEKPGGKVTLACSSSTRSPSGATRQDLVCFDGDYQEPSIRCYSECPTYTPQEGMRIASGSSTLPLARMELGCVEGWSSRWLHVDEEPLIDQTELREMVKDPEALSCLAGAWEKKTLQCYPRCYLPVDKGEGYNYYPHLDTVKEKFGDAGLPHGYSVKVSCSAGYGAIGSQQDTYIRCEHGRLEYPDIQCFKNCQPLETAWEEMKSRSNAYHVSVEAPVSKGFEENAVMPHGAAVVVRCSASALPVYSRTRRGDPDHSVQTILCRNGEWEKPTLRCEETCKALNEDPRTIYFASHPGYQCAWRLSTPPRNESDMPIETTNPLACDRGATNMDEYRSGTEVEVKCAEGYHRSGHPPTEVIQCVDGTWTGAYTECRKSCGPFEVPESLQGRVSVHSTIPKMFANLNSTQPGILNEGAGRHGETRVVTCRESDGFYPVNVRSLRPTGPKYMERLYDISQCTDGLWSPVHIQCERKCSKRFDEVLLEKCLDYHLTSKHSTCYGLNRQHEMRFGPSRIDLEARCARNSCSQSASFNIAPYKIWKTFTPVQMDVEMTAHSDADNMEKDMNFTDLLTEYMAHADKPGVTHVVVCNKEQGFAPVYRSLENSEASGRFKDFVGEVACQDGNWSSLPFICERGCRGSFNMYEESPSLGPLKRILFSHQDLQAYGYSRQHSTQAAMAFDSRSRAFVYGQGLAASVEGEEEGTGGGGQGGAEMESLGDPTFVRMGAHGPLSFPAWQSWLREHDGAGRAEFVPRSVFKKNAVHTLNAERSEIFRWDLPLSKHWAVWGPGCCDPMNCWKGKLVSEELSASECSSRWYSRGTWVAFERLREGVREPERPIFYAFCDSRGEWSEVRASESADGRTLMDFYPSANRTVVREFGFSQPVLPQVLLPEAPP</sequence>
<dbReference type="CDD" id="cd00033">
    <property type="entry name" value="CCP"/>
    <property type="match status" value="1"/>
</dbReference>
<accession>A0A0G4GIL5</accession>
<organism evidence="4">
    <name type="scientific">Chromera velia CCMP2878</name>
    <dbReference type="NCBI Taxonomy" id="1169474"/>
    <lineage>
        <taxon>Eukaryota</taxon>
        <taxon>Sar</taxon>
        <taxon>Alveolata</taxon>
        <taxon>Colpodellida</taxon>
        <taxon>Chromeraceae</taxon>
        <taxon>Chromera</taxon>
    </lineage>
</organism>
<dbReference type="PhylomeDB" id="A0A0G4GIL5"/>
<feature type="domain" description="Sushi" evidence="3">
    <location>
        <begin position="871"/>
        <end position="938"/>
    </location>
</feature>
<keyword evidence="1" id="KW-1015">Disulfide bond</keyword>
<evidence type="ECO:0000256" key="1">
    <source>
        <dbReference type="ARBA" id="ARBA00023157"/>
    </source>
</evidence>
<feature type="region of interest" description="Disordered" evidence="2">
    <location>
        <begin position="1266"/>
        <end position="1358"/>
    </location>
</feature>
<feature type="compositionally biased region" description="Low complexity" evidence="2">
    <location>
        <begin position="1286"/>
        <end position="1315"/>
    </location>
</feature>
<gene>
    <name evidence="4" type="ORF">Cvel_4761</name>
</gene>
<reference evidence="4" key="1">
    <citation type="submission" date="2014-11" db="EMBL/GenBank/DDBJ databases">
        <authorList>
            <person name="Otto D Thomas"/>
            <person name="Naeem Raeece"/>
        </authorList>
    </citation>
    <scope>NUCLEOTIDE SEQUENCE</scope>
</reference>
<feature type="domain" description="Sushi" evidence="3">
    <location>
        <begin position="574"/>
        <end position="642"/>
    </location>
</feature>
<dbReference type="InterPro" id="IPR000436">
    <property type="entry name" value="Sushi_SCR_CCP_dom"/>
</dbReference>
<evidence type="ECO:0000313" key="4">
    <source>
        <dbReference type="EMBL" id="CEM29674.1"/>
    </source>
</evidence>
<proteinExistence type="predicted"/>
<evidence type="ECO:0000259" key="3">
    <source>
        <dbReference type="PROSITE" id="PS50923"/>
    </source>
</evidence>
<evidence type="ECO:0000256" key="2">
    <source>
        <dbReference type="SAM" id="MobiDB-lite"/>
    </source>
</evidence>
<protein>
    <recommendedName>
        <fullName evidence="3">Sushi domain-containing protein</fullName>
    </recommendedName>
</protein>
<name>A0A0G4GIL5_9ALVE</name>
<dbReference type="Gene3D" id="2.10.70.10">
    <property type="entry name" value="Complement Module, domain 1"/>
    <property type="match status" value="1"/>
</dbReference>
<feature type="region of interest" description="Disordered" evidence="2">
    <location>
        <begin position="1102"/>
        <end position="1154"/>
    </location>
</feature>